<evidence type="ECO:0000313" key="3">
    <source>
        <dbReference type="Proteomes" id="UP000335496"/>
    </source>
</evidence>
<dbReference type="EMBL" id="VVZX01000010">
    <property type="protein sequence ID" value="KAA5274184.1"/>
    <property type="molecule type" value="Genomic_DNA"/>
</dbReference>
<accession>A0ABQ6SDN4</accession>
<organism evidence="2 3">
    <name type="scientific">Bacteroides eggerthii</name>
    <dbReference type="NCBI Taxonomy" id="28111"/>
    <lineage>
        <taxon>Bacteria</taxon>
        <taxon>Pseudomonadati</taxon>
        <taxon>Bacteroidota</taxon>
        <taxon>Bacteroidia</taxon>
        <taxon>Bacteroidales</taxon>
        <taxon>Bacteroidaceae</taxon>
        <taxon>Bacteroides</taxon>
    </lineage>
</organism>
<dbReference type="RefSeq" id="WP_130089037.1">
    <property type="nucleotide sequence ID" value="NZ_RCXL01000022.1"/>
</dbReference>
<keyword evidence="1" id="KW-0732">Signal</keyword>
<proteinExistence type="predicted"/>
<feature type="chain" id="PRO_5046573851" description="Fimbrillin family protein" evidence="1">
    <location>
        <begin position="26"/>
        <end position="291"/>
    </location>
</feature>
<keyword evidence="3" id="KW-1185">Reference proteome</keyword>
<evidence type="ECO:0000256" key="1">
    <source>
        <dbReference type="SAM" id="SignalP"/>
    </source>
</evidence>
<evidence type="ECO:0008006" key="4">
    <source>
        <dbReference type="Google" id="ProtNLM"/>
    </source>
</evidence>
<protein>
    <recommendedName>
        <fullName evidence="4">Fimbrillin family protein</fullName>
    </recommendedName>
</protein>
<sequence length="291" mass="31972">MKNLLHNISIMVVLALMMVGIQSCSDDWQEVGDVRVSFTATLPTDTRTRSFGKAELVNTLVVGVFKKGVADVHTNSSGNWSYHEIDRKSFPIYGTSADVQLTLAQEQTYSFIFWAYDSNQNIYNIDDLTAIEMNALPNPITFTQAEAADAFFATMGDITITGDCSYPVELVRPLAQINVGTTGTPMQASFTAKDVPDTFHPFTNTASGVTDYTWNFSEITTETFSVKDNDGNETVYNYLAMGYLFAPTTATKVTAELILTDGNASKTIQFPQVEIEANQRSNIAGNFTATE</sequence>
<name>A0ABQ6SDN4_9BACE</name>
<dbReference type="Proteomes" id="UP000335496">
    <property type="component" value="Unassembled WGS sequence"/>
</dbReference>
<evidence type="ECO:0000313" key="2">
    <source>
        <dbReference type="EMBL" id="KAA5274184.1"/>
    </source>
</evidence>
<gene>
    <name evidence="2" type="ORF">F2Z23_09460</name>
</gene>
<reference evidence="2 3" key="1">
    <citation type="journal article" date="2019" name="Nat. Med.">
        <title>A library of human gut bacterial isolates paired with longitudinal multiomics data enables mechanistic microbiome research.</title>
        <authorList>
            <person name="Poyet M."/>
            <person name="Groussin M."/>
            <person name="Gibbons S.M."/>
            <person name="Avila-Pacheco J."/>
            <person name="Jiang X."/>
            <person name="Kearney S.M."/>
            <person name="Perrotta A.R."/>
            <person name="Berdy B."/>
            <person name="Zhao S."/>
            <person name="Lieberman T.D."/>
            <person name="Swanson P.K."/>
            <person name="Smith M."/>
            <person name="Roesemann S."/>
            <person name="Alexander J.E."/>
            <person name="Rich S.A."/>
            <person name="Livny J."/>
            <person name="Vlamakis H."/>
            <person name="Clish C."/>
            <person name="Bullock K."/>
            <person name="Deik A."/>
            <person name="Scott J."/>
            <person name="Pierce K.A."/>
            <person name="Xavier R.J."/>
            <person name="Alm E.J."/>
        </authorList>
    </citation>
    <scope>NUCLEOTIDE SEQUENCE [LARGE SCALE GENOMIC DNA]</scope>
    <source>
        <strain evidence="2 3">BIOML-A1</strain>
    </source>
</reference>
<dbReference type="PROSITE" id="PS51257">
    <property type="entry name" value="PROKAR_LIPOPROTEIN"/>
    <property type="match status" value="1"/>
</dbReference>
<comment type="caution">
    <text evidence="2">The sequence shown here is derived from an EMBL/GenBank/DDBJ whole genome shotgun (WGS) entry which is preliminary data.</text>
</comment>
<feature type="signal peptide" evidence="1">
    <location>
        <begin position="1"/>
        <end position="25"/>
    </location>
</feature>